<comment type="similarity">
    <text evidence="2 11">Belongs to the ENDOU family.</text>
</comment>
<accession>A0A0K0EA51</accession>
<evidence type="ECO:0000256" key="5">
    <source>
        <dbReference type="ARBA" id="ARBA00022723"/>
    </source>
</evidence>
<evidence type="ECO:0000259" key="12">
    <source>
        <dbReference type="PROSITE" id="PS51959"/>
    </source>
</evidence>
<dbReference type="PANTHER" id="PTHR12439">
    <property type="entry name" value="PLACENTAL PROTEIN 11-RELATED"/>
    <property type="match status" value="1"/>
</dbReference>
<keyword evidence="6 11" id="KW-0255">Endonuclease</keyword>
<name>A0A0K0EA51_STRER</name>
<comment type="cofactor">
    <cofactor evidence="1 11">
        <name>Mn(2+)</name>
        <dbReference type="ChEBI" id="CHEBI:29035"/>
    </cofactor>
</comment>
<evidence type="ECO:0000256" key="4">
    <source>
        <dbReference type="ARBA" id="ARBA00022722"/>
    </source>
</evidence>
<dbReference type="CDD" id="cd21159">
    <property type="entry name" value="XendoU"/>
    <property type="match status" value="1"/>
</dbReference>
<dbReference type="Pfam" id="PF09412">
    <property type="entry name" value="XendoU"/>
    <property type="match status" value="1"/>
</dbReference>
<dbReference type="WBParaSite" id="SSTP_0000637800.1">
    <property type="protein sequence ID" value="SSTP_0000637800.1"/>
    <property type="gene ID" value="SSTP_0000637800"/>
</dbReference>
<evidence type="ECO:0000256" key="11">
    <source>
        <dbReference type="RuleBase" id="RU367085"/>
    </source>
</evidence>
<organism evidence="14">
    <name type="scientific">Strongyloides stercoralis</name>
    <name type="common">Threadworm</name>
    <dbReference type="NCBI Taxonomy" id="6248"/>
    <lineage>
        <taxon>Eukaryota</taxon>
        <taxon>Metazoa</taxon>
        <taxon>Ecdysozoa</taxon>
        <taxon>Nematoda</taxon>
        <taxon>Chromadorea</taxon>
        <taxon>Rhabditida</taxon>
        <taxon>Tylenchina</taxon>
        <taxon>Panagrolaimomorpha</taxon>
        <taxon>Strongyloidoidea</taxon>
        <taxon>Strongyloididae</taxon>
        <taxon>Strongyloides</taxon>
    </lineage>
</organism>
<evidence type="ECO:0000256" key="8">
    <source>
        <dbReference type="ARBA" id="ARBA00022884"/>
    </source>
</evidence>
<evidence type="ECO:0000313" key="13">
    <source>
        <dbReference type="Proteomes" id="UP000035681"/>
    </source>
</evidence>
<sequence length="314" mass="36854">MLKLLLFIFLFSIFFFFTKQQSLPQVMVTDKEISDLVQLFFDSDENAATNDQIVLNYQNHTTSRDNNGFASLPLFTEVDPTIAIRPTFKAYYQLMDNYNPEVGKVETYSEKKEQEIDTFLYLITNTTIGKHFFMFLYKKQYPYAVTINTFINFLKNLWFGSYSRARGVLDSSGFEHVFIGELKKGEVSGLHHWFRFYYLEATRNKNKFHYLGYLVKRYNIMASVKFTWFGYYKKSGSFFITTSPEFDFFVYTLCFLFRRGNNGCKIEINGCPASITSYDLIQNGNIFIGTVFPNIGEMSDKCKLYNQFVKNNIH</sequence>
<proteinExistence type="inferred from homology"/>
<evidence type="ECO:0000256" key="9">
    <source>
        <dbReference type="ARBA" id="ARBA00023211"/>
    </source>
</evidence>
<dbReference type="PANTHER" id="PTHR12439:SF11">
    <property type="entry name" value="URIDYLATE-SPECIFIC ENDORIBONUCLEASE"/>
    <property type="match status" value="1"/>
</dbReference>
<keyword evidence="11" id="KW-0732">Signal</keyword>
<keyword evidence="4 11" id="KW-0540">Nuclease</keyword>
<feature type="domain" description="EndoU" evidence="12">
    <location>
        <begin position="29"/>
        <end position="297"/>
    </location>
</feature>
<dbReference type="AlphaFoldDB" id="A0A0K0EA51"/>
<dbReference type="WBParaSite" id="TCONS_00016264.p1">
    <property type="protein sequence ID" value="TCONS_00016264.p1"/>
    <property type="gene ID" value="XLOC_010814"/>
</dbReference>
<dbReference type="Proteomes" id="UP000035681">
    <property type="component" value="Unplaced"/>
</dbReference>
<feature type="signal peptide" evidence="11">
    <location>
        <begin position="1"/>
        <end position="20"/>
    </location>
</feature>
<reference evidence="14" key="1">
    <citation type="submission" date="2015-08" db="UniProtKB">
        <authorList>
            <consortium name="WormBaseParasite"/>
        </authorList>
    </citation>
    <scope>IDENTIFICATION</scope>
</reference>
<dbReference type="SUPFAM" id="SSF142877">
    <property type="entry name" value="EndoU-like"/>
    <property type="match status" value="1"/>
</dbReference>
<evidence type="ECO:0000256" key="7">
    <source>
        <dbReference type="ARBA" id="ARBA00022801"/>
    </source>
</evidence>
<dbReference type="GO" id="GO:0016787">
    <property type="term" value="F:hydrolase activity"/>
    <property type="evidence" value="ECO:0007669"/>
    <property type="project" value="UniProtKB-KW"/>
</dbReference>
<keyword evidence="5 11" id="KW-0479">Metal-binding</keyword>
<protein>
    <submittedName>
        <fullName evidence="14 15">Endoribonuclease</fullName>
    </submittedName>
</protein>
<comment type="subunit">
    <text evidence="3 11">Monomer.</text>
</comment>
<dbReference type="InterPro" id="IPR037227">
    <property type="entry name" value="EndoU-like"/>
</dbReference>
<dbReference type="GO" id="GO:0003723">
    <property type="term" value="F:RNA binding"/>
    <property type="evidence" value="ECO:0007669"/>
    <property type="project" value="UniProtKB-UniRule"/>
</dbReference>
<keyword evidence="13" id="KW-1185">Reference proteome</keyword>
<dbReference type="GO" id="GO:0016829">
    <property type="term" value="F:lyase activity"/>
    <property type="evidence" value="ECO:0007669"/>
    <property type="project" value="UniProtKB-KW"/>
</dbReference>
<evidence type="ECO:0000256" key="1">
    <source>
        <dbReference type="ARBA" id="ARBA00001936"/>
    </source>
</evidence>
<dbReference type="InterPro" id="IPR018998">
    <property type="entry name" value="EndoU_C"/>
</dbReference>
<evidence type="ECO:0000313" key="15">
    <source>
        <dbReference type="WBParaSite" id="TCONS_00016264.p1"/>
    </source>
</evidence>
<keyword evidence="9 11" id="KW-0464">Manganese</keyword>
<feature type="chain" id="PRO_5026378175" evidence="11">
    <location>
        <begin position="21"/>
        <end position="314"/>
    </location>
</feature>
<dbReference type="PROSITE" id="PS51959">
    <property type="entry name" value="ENDOU"/>
    <property type="match status" value="1"/>
</dbReference>
<evidence type="ECO:0000256" key="3">
    <source>
        <dbReference type="ARBA" id="ARBA00011245"/>
    </source>
</evidence>
<keyword evidence="8 11" id="KW-0694">RNA-binding</keyword>
<dbReference type="GO" id="GO:0004521">
    <property type="term" value="F:RNA endonuclease activity"/>
    <property type="evidence" value="ECO:0007669"/>
    <property type="project" value="UniProtKB-UniRule"/>
</dbReference>
<evidence type="ECO:0000256" key="10">
    <source>
        <dbReference type="ARBA" id="ARBA00023239"/>
    </source>
</evidence>
<keyword evidence="7 11" id="KW-0378">Hydrolase</keyword>
<evidence type="ECO:0000256" key="2">
    <source>
        <dbReference type="ARBA" id="ARBA00010168"/>
    </source>
</evidence>
<evidence type="ECO:0000256" key="6">
    <source>
        <dbReference type="ARBA" id="ARBA00022759"/>
    </source>
</evidence>
<dbReference type="InterPro" id="IPR039787">
    <property type="entry name" value="ENDOU"/>
</dbReference>
<dbReference type="GO" id="GO:0046872">
    <property type="term" value="F:metal ion binding"/>
    <property type="evidence" value="ECO:0007669"/>
    <property type="project" value="UniProtKB-UniRule"/>
</dbReference>
<keyword evidence="10" id="KW-0456">Lyase</keyword>
<evidence type="ECO:0000313" key="14">
    <source>
        <dbReference type="WBParaSite" id="SSTP_0000637800.1"/>
    </source>
</evidence>